<reference evidence="1 2" key="1">
    <citation type="journal article" date="2013" name="Genome Biol.">
        <title>Genome of Acanthamoeba castellanii highlights extensive lateral gene transfer and early evolution of tyrosine kinase signaling.</title>
        <authorList>
            <person name="Clarke M."/>
            <person name="Lohan A.J."/>
            <person name="Liu B."/>
            <person name="Lagkouvardos I."/>
            <person name="Roy S."/>
            <person name="Zafar N."/>
            <person name="Bertelli C."/>
            <person name="Schilde C."/>
            <person name="Kianianmomeni A."/>
            <person name="Burglin T.R."/>
            <person name="Frech C."/>
            <person name="Turcotte B."/>
            <person name="Kopec K.O."/>
            <person name="Synnott J.M."/>
            <person name="Choo C."/>
            <person name="Paponov I."/>
            <person name="Finkler A."/>
            <person name="Soon Heng Tan C."/>
            <person name="Hutchins A.P."/>
            <person name="Weinmeier T."/>
            <person name="Rattei T."/>
            <person name="Chu J.S."/>
            <person name="Gimenez G."/>
            <person name="Irimia M."/>
            <person name="Rigden D.J."/>
            <person name="Fitzpatrick D.A."/>
            <person name="Lorenzo-Morales J."/>
            <person name="Bateman A."/>
            <person name="Chiu C.H."/>
            <person name="Tang P."/>
            <person name="Hegemann P."/>
            <person name="Fromm H."/>
            <person name="Raoult D."/>
            <person name="Greub G."/>
            <person name="Miranda-Saavedra D."/>
            <person name="Chen N."/>
            <person name="Nash P."/>
            <person name="Ginger M.L."/>
            <person name="Horn M."/>
            <person name="Schaap P."/>
            <person name="Caler L."/>
            <person name="Loftus B."/>
        </authorList>
    </citation>
    <scope>NUCLEOTIDE SEQUENCE [LARGE SCALE GENOMIC DNA]</scope>
    <source>
        <strain evidence="1 2">Neff</strain>
    </source>
</reference>
<dbReference type="AlphaFoldDB" id="L8HIN4"/>
<dbReference type="Proteomes" id="UP000011083">
    <property type="component" value="Unassembled WGS sequence"/>
</dbReference>
<dbReference type="VEuPathDB" id="AmoebaDB:ACA1_295500"/>
<dbReference type="GeneID" id="14926522"/>
<evidence type="ECO:0000313" key="1">
    <source>
        <dbReference type="EMBL" id="ELR25464.1"/>
    </source>
</evidence>
<dbReference type="RefSeq" id="XP_004368219.1">
    <property type="nucleotide sequence ID" value="XM_004368162.1"/>
</dbReference>
<accession>L8HIN4</accession>
<gene>
    <name evidence="1" type="ORF">ACA1_295500</name>
</gene>
<organism evidence="1 2">
    <name type="scientific">Acanthamoeba castellanii (strain ATCC 30010 / Neff)</name>
    <dbReference type="NCBI Taxonomy" id="1257118"/>
    <lineage>
        <taxon>Eukaryota</taxon>
        <taxon>Amoebozoa</taxon>
        <taxon>Discosea</taxon>
        <taxon>Longamoebia</taxon>
        <taxon>Centramoebida</taxon>
        <taxon>Acanthamoebidae</taxon>
        <taxon>Acanthamoeba</taxon>
    </lineage>
</organism>
<evidence type="ECO:0000313" key="2">
    <source>
        <dbReference type="Proteomes" id="UP000011083"/>
    </source>
</evidence>
<keyword evidence="2" id="KW-1185">Reference proteome</keyword>
<name>L8HIN4_ACACF</name>
<dbReference type="EMBL" id="KB007805">
    <property type="protein sequence ID" value="ELR25464.1"/>
    <property type="molecule type" value="Genomic_DNA"/>
</dbReference>
<dbReference type="KEGG" id="acan:ACA1_295500"/>
<proteinExistence type="predicted"/>
<protein>
    <submittedName>
        <fullName evidence="1">Uncharacterized protein</fullName>
    </submittedName>
</protein>
<sequence length="174" mass="19818">MQERYAEQKELGQAHAAMVKHFSADHARREEAEDNEVKHVVIVKNVEAKRWGEICGRLGAIAEFNKESSYYDDVSELLVIVVANESCRAEFAYSGYLTSLGKLIREITEDQVVQSVKDLAIPLLDARKSNNRAWMVVELFSEEDLDRYIATPTILNGVKWYKAQSYQSYGSLSH</sequence>